<keyword evidence="3" id="KW-1185">Reference proteome</keyword>
<comment type="caution">
    <text evidence="2">The sequence shown here is derived from an EMBL/GenBank/DDBJ whole genome shotgun (WGS) entry which is preliminary data.</text>
</comment>
<evidence type="ECO:0000313" key="3">
    <source>
        <dbReference type="Proteomes" id="UP000440224"/>
    </source>
</evidence>
<name>A0A6N7PWF6_9BACT</name>
<evidence type="ECO:0000313" key="2">
    <source>
        <dbReference type="EMBL" id="MRG96562.1"/>
    </source>
</evidence>
<feature type="compositionally biased region" description="Pro residues" evidence="1">
    <location>
        <begin position="103"/>
        <end position="113"/>
    </location>
</feature>
<dbReference type="AlphaFoldDB" id="A0A6N7PWF6"/>
<protein>
    <submittedName>
        <fullName evidence="2">Uncharacterized protein</fullName>
    </submittedName>
</protein>
<proteinExistence type="predicted"/>
<evidence type="ECO:0000256" key="1">
    <source>
        <dbReference type="SAM" id="MobiDB-lite"/>
    </source>
</evidence>
<sequence>MIRRVFISCLLLLLLIVLASLALGQECKRKTPIRYIGICAHPHGPMHSEWTYDFSGHPVLGPAARQLVACHDVLPLFVFDPRADLKNRGLMPMKFQDKALACEPPPPPRPKPAPAKKQDPPIKEKADGDEGGGGGSGGGGKRKDDEPNVEERVEKYRIRSESTPEEARRPKNDVQGVLSKEPQLPRESGILSKEGVLPSRDEVRPPRCVDEQCTMVDRGGALPELQHRQGRPLVSVVSCKQTKEGCKGEHAGDGTGQQKALTPLERMVRELSIASAMLNGEFNHDLARKDGKRFGIIGGSSEDGVDSAIVQAAAAIAQVASGVLVGQAETFAKKLEEACAKKAPLIIEGAEKVSKETAELLAQQYGRAIAEALEQNGAIGPYKTMREFTRGLEGDFQAHHILEKAMGRDLGLTKEQLDNIPSVILTEAQHKRITRLLDLKRPKMKLDSQTLWDLYEEVYEPFPHWLEAIKPYFGK</sequence>
<accession>A0A6N7PWF6</accession>
<dbReference type="Proteomes" id="UP000440224">
    <property type="component" value="Unassembled WGS sequence"/>
</dbReference>
<gene>
    <name evidence="2" type="ORF">GF068_32250</name>
</gene>
<feature type="compositionally biased region" description="Basic and acidic residues" evidence="1">
    <location>
        <begin position="116"/>
        <end position="128"/>
    </location>
</feature>
<organism evidence="2 3">
    <name type="scientific">Polyangium spumosum</name>
    <dbReference type="NCBI Taxonomy" id="889282"/>
    <lineage>
        <taxon>Bacteria</taxon>
        <taxon>Pseudomonadati</taxon>
        <taxon>Myxococcota</taxon>
        <taxon>Polyangia</taxon>
        <taxon>Polyangiales</taxon>
        <taxon>Polyangiaceae</taxon>
        <taxon>Polyangium</taxon>
    </lineage>
</organism>
<dbReference type="EMBL" id="WJIE01000012">
    <property type="protein sequence ID" value="MRG96562.1"/>
    <property type="molecule type" value="Genomic_DNA"/>
</dbReference>
<feature type="compositionally biased region" description="Basic and acidic residues" evidence="1">
    <location>
        <begin position="141"/>
        <end position="172"/>
    </location>
</feature>
<reference evidence="2 3" key="1">
    <citation type="submission" date="2019-10" db="EMBL/GenBank/DDBJ databases">
        <title>A soil myxobacterium in the family Polyangiaceae.</title>
        <authorList>
            <person name="Li Y."/>
            <person name="Wang J."/>
        </authorList>
    </citation>
    <scope>NUCLEOTIDE SEQUENCE [LARGE SCALE GENOMIC DNA]</scope>
    <source>
        <strain evidence="2 3">DSM 14734</strain>
    </source>
</reference>
<feature type="region of interest" description="Disordered" evidence="1">
    <location>
        <begin position="99"/>
        <end position="204"/>
    </location>
</feature>
<dbReference type="OrthoDB" id="5528474at2"/>
<dbReference type="RefSeq" id="WP_153823368.1">
    <property type="nucleotide sequence ID" value="NZ_WJIE01000012.1"/>
</dbReference>